<dbReference type="STRING" id="388357.GCA_001580365_03611"/>
<proteinExistence type="predicted"/>
<organism evidence="3 4">
    <name type="scientific">Kocuria turfanensis</name>
    <dbReference type="NCBI Taxonomy" id="388357"/>
    <lineage>
        <taxon>Bacteria</taxon>
        <taxon>Bacillati</taxon>
        <taxon>Actinomycetota</taxon>
        <taxon>Actinomycetes</taxon>
        <taxon>Micrococcales</taxon>
        <taxon>Micrococcaceae</taxon>
        <taxon>Kocuria</taxon>
    </lineage>
</organism>
<feature type="region of interest" description="Disordered" evidence="1">
    <location>
        <begin position="99"/>
        <end position="137"/>
    </location>
</feature>
<name>A0A512III4_9MICC</name>
<keyword evidence="4" id="KW-1185">Reference proteome</keyword>
<evidence type="ECO:0008006" key="5">
    <source>
        <dbReference type="Google" id="ProtNLM"/>
    </source>
</evidence>
<reference evidence="3 4" key="1">
    <citation type="submission" date="2019-07" db="EMBL/GenBank/DDBJ databases">
        <title>Whole genome shotgun sequence of Kocuria turfanensis NBRC 107627.</title>
        <authorList>
            <person name="Hosoyama A."/>
            <person name="Uohara A."/>
            <person name="Ohji S."/>
            <person name="Ichikawa N."/>
        </authorList>
    </citation>
    <scope>NUCLEOTIDE SEQUENCE [LARGE SCALE GENOMIC DNA]</scope>
    <source>
        <strain evidence="3 4">NBRC 107627</strain>
    </source>
</reference>
<protein>
    <recommendedName>
        <fullName evidence="5">Lipoprotein</fullName>
    </recommendedName>
</protein>
<sequence length="137" mass="14335">MRRPLVTMLLTTAVVALAGCAASAPGVYDGEQSESDVLPAQVSAEGHDYDPASSRLLATHNGYQFFAMSSPTMGDCLLSFDPDAPDTWVAGCNASGGRMGTGGQVGVKTDYAPDGLPEEEAPEGWIRLTPQLQVTED</sequence>
<evidence type="ECO:0000256" key="2">
    <source>
        <dbReference type="SAM" id="SignalP"/>
    </source>
</evidence>
<accession>A0A512III4</accession>
<keyword evidence="2" id="KW-0732">Signal</keyword>
<evidence type="ECO:0000313" key="4">
    <source>
        <dbReference type="Proteomes" id="UP000321103"/>
    </source>
</evidence>
<evidence type="ECO:0000313" key="3">
    <source>
        <dbReference type="EMBL" id="GEO97491.1"/>
    </source>
</evidence>
<dbReference type="AlphaFoldDB" id="A0A512III4"/>
<comment type="caution">
    <text evidence="3">The sequence shown here is derived from an EMBL/GenBank/DDBJ whole genome shotgun (WGS) entry which is preliminary data.</text>
</comment>
<feature type="signal peptide" evidence="2">
    <location>
        <begin position="1"/>
        <end position="18"/>
    </location>
</feature>
<dbReference type="RefSeq" id="WP_147017954.1">
    <property type="nucleotide sequence ID" value="NZ_BJZS01000134.1"/>
</dbReference>
<feature type="chain" id="PRO_5039652408" description="Lipoprotein" evidence="2">
    <location>
        <begin position="19"/>
        <end position="137"/>
    </location>
</feature>
<dbReference type="Proteomes" id="UP000321103">
    <property type="component" value="Unassembled WGS sequence"/>
</dbReference>
<dbReference type="PROSITE" id="PS51257">
    <property type="entry name" value="PROKAR_LIPOPROTEIN"/>
    <property type="match status" value="1"/>
</dbReference>
<gene>
    <name evidence="3" type="ORF">KTU01_36140</name>
</gene>
<dbReference type="EMBL" id="BJZS01000134">
    <property type="protein sequence ID" value="GEO97491.1"/>
    <property type="molecule type" value="Genomic_DNA"/>
</dbReference>
<evidence type="ECO:0000256" key="1">
    <source>
        <dbReference type="SAM" id="MobiDB-lite"/>
    </source>
</evidence>